<evidence type="ECO:0000313" key="2">
    <source>
        <dbReference type="RefSeq" id="XP_014679854.1"/>
    </source>
</evidence>
<protein>
    <submittedName>
        <fullName evidence="2">Uncharacterized protein LOC106819783</fullName>
    </submittedName>
</protein>
<feature type="non-terminal residue" evidence="2">
    <location>
        <position position="141"/>
    </location>
</feature>
<keyword evidence="1" id="KW-1185">Reference proteome</keyword>
<dbReference type="GeneID" id="106819783"/>
<sequence length="141" mass="15799">MREALKARQSNMDAVNATHGAMAMESGQMRVAAPDYVQEKVNHLNADWAQILYLSANLRPASDSSVEALIEREQQYAVRAAPPMQRSQPQKSAAPSGQLEEFELSLVQLHDWLTLLERMLVTETVVVDDIPDIEGARKRQQ</sequence>
<organism evidence="1 2">
    <name type="scientific">Priapulus caudatus</name>
    <name type="common">Priapulid worm</name>
    <dbReference type="NCBI Taxonomy" id="37621"/>
    <lineage>
        <taxon>Eukaryota</taxon>
        <taxon>Metazoa</taxon>
        <taxon>Ecdysozoa</taxon>
        <taxon>Scalidophora</taxon>
        <taxon>Priapulida</taxon>
        <taxon>Priapulimorpha</taxon>
        <taxon>Priapulimorphida</taxon>
        <taxon>Priapulidae</taxon>
        <taxon>Priapulus</taxon>
    </lineage>
</organism>
<reference evidence="2" key="1">
    <citation type="submission" date="2025-08" db="UniProtKB">
        <authorList>
            <consortium name="RefSeq"/>
        </authorList>
    </citation>
    <scope>IDENTIFICATION</scope>
</reference>
<dbReference type="RefSeq" id="XP_014679854.1">
    <property type="nucleotide sequence ID" value="XM_014824368.1"/>
</dbReference>
<proteinExistence type="predicted"/>
<dbReference type="Proteomes" id="UP000695022">
    <property type="component" value="Unplaced"/>
</dbReference>
<evidence type="ECO:0000313" key="1">
    <source>
        <dbReference type="Proteomes" id="UP000695022"/>
    </source>
</evidence>
<accession>A0ABM1F5Y3</accession>
<name>A0ABM1F5Y3_PRICU</name>
<gene>
    <name evidence="2" type="primary">LOC106819783</name>
</gene>